<feature type="region of interest" description="Disordered" evidence="10">
    <location>
        <begin position="774"/>
        <end position="794"/>
    </location>
</feature>
<dbReference type="InterPro" id="IPR028055">
    <property type="entry name" value="YidC/Oxa/ALB_C"/>
</dbReference>
<feature type="transmembrane region" description="Helical" evidence="11">
    <location>
        <begin position="669"/>
        <end position="687"/>
    </location>
</feature>
<reference evidence="13 14" key="1">
    <citation type="submission" date="2018-08" db="EMBL/GenBank/DDBJ databases">
        <authorList>
            <person name="Laetsch R D."/>
            <person name="Stevens L."/>
            <person name="Kumar S."/>
            <person name="Blaxter L. M."/>
        </authorList>
    </citation>
    <scope>NUCLEOTIDE SEQUENCE [LARGE SCALE GENOMIC DNA]</scope>
</reference>
<keyword evidence="6 11" id="KW-1133">Transmembrane helix</keyword>
<comment type="similarity">
    <text evidence="2 9">Belongs to the OXA1/ALB3/YidC family.</text>
</comment>
<feature type="transmembrane region" description="Helical" evidence="11">
    <location>
        <begin position="619"/>
        <end position="640"/>
    </location>
</feature>
<dbReference type="InterPro" id="IPR001708">
    <property type="entry name" value="YidC/ALB3/OXA1/COX18"/>
</dbReference>
<dbReference type="EMBL" id="UYRX01001017">
    <property type="protein sequence ID" value="VDK87710.1"/>
    <property type="molecule type" value="Genomic_DNA"/>
</dbReference>
<keyword evidence="8 11" id="KW-0472">Membrane</keyword>
<evidence type="ECO:0000256" key="5">
    <source>
        <dbReference type="ARBA" id="ARBA00022946"/>
    </source>
</evidence>
<dbReference type="GO" id="GO:0032977">
    <property type="term" value="F:membrane insertase activity"/>
    <property type="evidence" value="ECO:0007669"/>
    <property type="project" value="InterPro"/>
</dbReference>
<name>A0A3P6U8F3_LITSI</name>
<organism evidence="13 14">
    <name type="scientific">Litomosoides sigmodontis</name>
    <name type="common">Filarial nematode worm</name>
    <dbReference type="NCBI Taxonomy" id="42156"/>
    <lineage>
        <taxon>Eukaryota</taxon>
        <taxon>Metazoa</taxon>
        <taxon>Ecdysozoa</taxon>
        <taxon>Nematoda</taxon>
        <taxon>Chromadorea</taxon>
        <taxon>Rhabditida</taxon>
        <taxon>Spirurina</taxon>
        <taxon>Spiruromorpha</taxon>
        <taxon>Filarioidea</taxon>
        <taxon>Onchocercidae</taxon>
        <taxon>Litomosoides</taxon>
    </lineage>
</organism>
<evidence type="ECO:0000313" key="13">
    <source>
        <dbReference type="EMBL" id="VDK87710.1"/>
    </source>
</evidence>
<dbReference type="OrthoDB" id="2148490at2759"/>
<evidence type="ECO:0000256" key="8">
    <source>
        <dbReference type="ARBA" id="ARBA00023136"/>
    </source>
</evidence>
<feature type="compositionally biased region" description="Basic and acidic residues" evidence="10">
    <location>
        <begin position="783"/>
        <end position="794"/>
    </location>
</feature>
<feature type="domain" description="Membrane insertase YidC/Oxa/ALB C-terminal" evidence="12">
    <location>
        <begin position="546"/>
        <end position="737"/>
    </location>
</feature>
<gene>
    <name evidence="13" type="ORF">NLS_LOCUS8299</name>
</gene>
<evidence type="ECO:0000256" key="10">
    <source>
        <dbReference type="SAM" id="MobiDB-lite"/>
    </source>
</evidence>
<evidence type="ECO:0000256" key="1">
    <source>
        <dbReference type="ARBA" id="ARBA00004448"/>
    </source>
</evidence>
<keyword evidence="4" id="KW-0999">Mitochondrion inner membrane</keyword>
<evidence type="ECO:0000259" key="12">
    <source>
        <dbReference type="Pfam" id="PF02096"/>
    </source>
</evidence>
<accession>A0A3P6U8F3</accession>
<keyword evidence="5" id="KW-0809">Transit peptide</keyword>
<dbReference type="GO" id="GO:0032979">
    <property type="term" value="P:protein insertion into mitochondrial inner membrane from matrix"/>
    <property type="evidence" value="ECO:0007669"/>
    <property type="project" value="TreeGrafter"/>
</dbReference>
<proteinExistence type="inferred from homology"/>
<dbReference type="AlphaFoldDB" id="A0A3P6U8F3"/>
<dbReference type="GO" id="GO:0005743">
    <property type="term" value="C:mitochondrial inner membrane"/>
    <property type="evidence" value="ECO:0007669"/>
    <property type="project" value="UniProtKB-SubCell"/>
</dbReference>
<dbReference type="STRING" id="42156.A0A3P6U8F3"/>
<evidence type="ECO:0000256" key="11">
    <source>
        <dbReference type="SAM" id="Phobius"/>
    </source>
</evidence>
<evidence type="ECO:0000313" key="14">
    <source>
        <dbReference type="Proteomes" id="UP000277928"/>
    </source>
</evidence>
<feature type="transmembrane region" description="Helical" evidence="11">
    <location>
        <begin position="546"/>
        <end position="567"/>
    </location>
</feature>
<evidence type="ECO:0000256" key="9">
    <source>
        <dbReference type="RuleBase" id="RU003945"/>
    </source>
</evidence>
<keyword evidence="7" id="KW-0496">Mitochondrion</keyword>
<evidence type="ECO:0000256" key="7">
    <source>
        <dbReference type="ARBA" id="ARBA00023128"/>
    </source>
</evidence>
<evidence type="ECO:0000256" key="3">
    <source>
        <dbReference type="ARBA" id="ARBA00022692"/>
    </source>
</evidence>
<feature type="transmembrane region" description="Helical" evidence="11">
    <location>
        <begin position="707"/>
        <end position="727"/>
    </location>
</feature>
<evidence type="ECO:0000256" key="6">
    <source>
        <dbReference type="ARBA" id="ARBA00022989"/>
    </source>
</evidence>
<dbReference type="Pfam" id="PF02096">
    <property type="entry name" value="60KD_IMP"/>
    <property type="match status" value="1"/>
</dbReference>
<dbReference type="PANTHER" id="PTHR12428:SF66">
    <property type="entry name" value="MITOCHONDRIAL INNER MEMBRANE PROTEIN OXA1L"/>
    <property type="match status" value="1"/>
</dbReference>
<sequence>MSIHTIPCRIVAKKFGGIVPSASGSINLSFISAVRWRNFGHIRNFSHDTQFSMAKEFQALPIVQWFDQSTKASCSYAQNLIENLGSSGTPLDHLGLFTWWRPSSWYRVFLEFLHTNYELSWLATVICGTILIRIATLSLPALILWKKARFEKSRRSFLHRVQSRLGSVMLYSSSLGIFLTQYCCINEMAEVVYPGLTTGGMLSFTDLTVSDPSFLLPTLTAICFTFTSKKWIETLQMQKTVTNWLLGLKPDNAIYPIAACSFFVANNVPSIVCIYWITSSLISSAHATMLMSGAIRSFLHLPAVCPSPAEARRTELLNYVSEMRRKKANEALGAQNTVAEIEEKSQNDEMFKLLVKEADNIGFGTDSLFQECWREDTTLSSSKIAKLMEQRIREAGGAGTITKPRKLNSVSRAFRKMLPRSQQVMLQLRRHVLTELSSLPLVKMLPRQSLIANGCQIRHISFFRSDPQSPTVPEAAPANTPFVSTDATDFTLIEELQLGLVKDFHFLDFIGGNSLVKEYNLFSWWSPASWFRLALEYMHFNIDLPWWLTVVCATTSLRLIMIFVPIASHRLMGRVQLYKKDIDEFKEKMEIAQKGGNFLQTMEIQKELKDFLKAKDIKLYQQFILMCLNGVIFMTQFIAIKKLADAAFPGMSTGGLYWFKDLTVPDPHYLLPLISAVTVAVVFKMGAETGGASQGANPQIQKMLTRIGPVVVFACSTKVSSAIALYWCTSNMVSVMLSGIFRIPLVRGFLKIPQLPSKQVHSCGSAVGRSIDQRTMKKQVKKTSAERAKDAAEE</sequence>
<comment type="subcellular location">
    <subcellularLocation>
        <location evidence="9">Membrane</location>
        <topology evidence="9">Multi-pass membrane protein</topology>
    </subcellularLocation>
    <subcellularLocation>
        <location evidence="1">Mitochondrion inner membrane</location>
        <topology evidence="1">Multi-pass membrane protein</topology>
    </subcellularLocation>
</comment>
<dbReference type="PANTHER" id="PTHR12428">
    <property type="entry name" value="OXA1"/>
    <property type="match status" value="1"/>
</dbReference>
<evidence type="ECO:0000256" key="4">
    <source>
        <dbReference type="ARBA" id="ARBA00022792"/>
    </source>
</evidence>
<keyword evidence="14" id="KW-1185">Reference proteome</keyword>
<protein>
    <recommendedName>
        <fullName evidence="12">Membrane insertase YidC/Oxa/ALB C-terminal domain-containing protein</fullName>
    </recommendedName>
</protein>
<dbReference type="OMA" id="FLHTNYE"/>
<keyword evidence="3 9" id="KW-0812">Transmembrane</keyword>
<dbReference type="CDD" id="cd20069">
    <property type="entry name" value="5TM_Oxa1-like"/>
    <property type="match status" value="1"/>
</dbReference>
<dbReference type="Proteomes" id="UP000277928">
    <property type="component" value="Unassembled WGS sequence"/>
</dbReference>
<evidence type="ECO:0000256" key="2">
    <source>
        <dbReference type="ARBA" id="ARBA00009877"/>
    </source>
</evidence>